<dbReference type="Proteomes" id="UP000294364">
    <property type="component" value="Chromosome"/>
</dbReference>
<accession>A0A451D0F3</accession>
<dbReference type="PANTHER" id="PTHR38693:SF1">
    <property type="entry name" value="UBIQUINONE BIOSYNTHESIS ACCESSORY FACTOR UBIJ"/>
    <property type="match status" value="1"/>
</dbReference>
<name>A0A451D0F3_9GAMM</name>
<protein>
    <submittedName>
        <fullName evidence="2">Ubiquinone biosynthesis protein UbiJ</fullName>
    </submittedName>
</protein>
<keyword evidence="2" id="KW-0830">Ubiquinone</keyword>
<dbReference type="PANTHER" id="PTHR38693">
    <property type="entry name" value="UBIQUINONE BIOSYNTHESIS PROTEIN UBIJ"/>
    <property type="match status" value="1"/>
</dbReference>
<gene>
    <name evidence="2" type="primary">ubiJ</name>
    <name evidence="2" type="ORF">ERCICURT3053_587</name>
</gene>
<proteinExistence type="predicted"/>
<dbReference type="Pfam" id="PF02036">
    <property type="entry name" value="SCP2"/>
    <property type="match status" value="1"/>
</dbReference>
<dbReference type="RefSeq" id="WP_157992218.1">
    <property type="nucleotide sequence ID" value="NZ_LR217698.1"/>
</dbReference>
<dbReference type="InterPro" id="IPR038989">
    <property type="entry name" value="UbiJ"/>
</dbReference>
<evidence type="ECO:0000313" key="3">
    <source>
        <dbReference type="Proteomes" id="UP000294364"/>
    </source>
</evidence>
<reference evidence="2 3" key="1">
    <citation type="submission" date="2019-02" db="EMBL/GenBank/DDBJ databases">
        <authorList>
            <person name="Manzano-Marin A."/>
            <person name="Manzano-Marin A."/>
        </authorList>
    </citation>
    <scope>NUCLEOTIDE SEQUENCE [LARGE SCALE GENOMIC DNA]</scope>
    <source>
        <strain evidence="2 3">ErCicurtihirsuta</strain>
    </source>
</reference>
<evidence type="ECO:0000313" key="2">
    <source>
        <dbReference type="EMBL" id="VFP78935.1"/>
    </source>
</evidence>
<dbReference type="GO" id="GO:0006744">
    <property type="term" value="P:ubiquinone biosynthetic process"/>
    <property type="evidence" value="ECO:0007669"/>
    <property type="project" value="InterPro"/>
</dbReference>
<dbReference type="EMBL" id="LR217698">
    <property type="protein sequence ID" value="VFP78935.1"/>
    <property type="molecule type" value="Genomic_DNA"/>
</dbReference>
<feature type="domain" description="SCP2" evidence="1">
    <location>
        <begin position="28"/>
        <end position="110"/>
    </location>
</feature>
<organism evidence="2 3">
    <name type="scientific">Candidatus Erwinia haradaeae</name>
    <dbReference type="NCBI Taxonomy" id="1922217"/>
    <lineage>
        <taxon>Bacteria</taxon>
        <taxon>Pseudomonadati</taxon>
        <taxon>Pseudomonadota</taxon>
        <taxon>Gammaproteobacteria</taxon>
        <taxon>Enterobacterales</taxon>
        <taxon>Erwiniaceae</taxon>
        <taxon>Erwinia</taxon>
    </lineage>
</organism>
<dbReference type="InterPro" id="IPR003033">
    <property type="entry name" value="SCP2_sterol-bd_dom"/>
</dbReference>
<dbReference type="AlphaFoldDB" id="A0A451D0F3"/>
<dbReference type="OrthoDB" id="5801225at2"/>
<evidence type="ECO:0000259" key="1">
    <source>
        <dbReference type="Pfam" id="PF02036"/>
    </source>
</evidence>
<sequence length="201" mass="24079">MGLSTPYIVILEKFLTIILHYQKAPQAIQNNLRNKTISIDLFEIMKPITLLFNEKEIFIFTDWTDITNCKIKIHYTALLNIHNYKNLIRLIQDGNLEIEGDIKVIHNIFSLMYSIPKNQKKYIFLWFCNLIKKIINHLNGQLSHEIWHAIEYKKRYLFEVFMEEWKLIPNPLELVWFIKEINTLTYSLDALHKRTALLEET</sequence>